<accession>A0A2S9QBM8</accession>
<dbReference type="SUPFAM" id="SSF75304">
    <property type="entry name" value="Amidase signature (AS) enzymes"/>
    <property type="match status" value="1"/>
</dbReference>
<dbReference type="GO" id="GO:0016787">
    <property type="term" value="F:hydrolase activity"/>
    <property type="evidence" value="ECO:0007669"/>
    <property type="project" value="UniProtKB-KW"/>
</dbReference>
<protein>
    <submittedName>
        <fullName evidence="2">AtzE family amidohydrolase</fullName>
    </submittedName>
</protein>
<dbReference type="InterPro" id="IPR000120">
    <property type="entry name" value="Amidase"/>
</dbReference>
<dbReference type="InterPro" id="IPR014087">
    <property type="entry name" value="Carboxybiuret_hydro_AtzE"/>
</dbReference>
<dbReference type="InterPro" id="IPR023631">
    <property type="entry name" value="Amidase_dom"/>
</dbReference>
<name>A0A2S9QBM8_9HYPH</name>
<evidence type="ECO:0000313" key="3">
    <source>
        <dbReference type="Proteomes" id="UP000237682"/>
    </source>
</evidence>
<dbReference type="NCBIfam" id="TIGR02715">
    <property type="entry name" value="amido_AtzE"/>
    <property type="match status" value="1"/>
</dbReference>
<reference evidence="2 3" key="1">
    <citation type="submission" date="2018-02" db="EMBL/GenBank/DDBJ databases">
        <title>Whole genome sequencing of endophytic bacterium.</title>
        <authorList>
            <person name="Eedara R."/>
            <person name="Podile A.R."/>
        </authorList>
    </citation>
    <scope>NUCLEOTIDE SEQUENCE [LARGE SCALE GENOMIC DNA]</scope>
    <source>
        <strain evidence="2 3">RP1T</strain>
    </source>
</reference>
<gene>
    <name evidence="2" type="ORF">C5L14_15545</name>
</gene>
<dbReference type="PANTHER" id="PTHR11895:SF172">
    <property type="entry name" value="GLUTAMYL-TRNA(GLN) AMIDOTRANSFERASE"/>
    <property type="match status" value="1"/>
</dbReference>
<dbReference type="Proteomes" id="UP000237682">
    <property type="component" value="Unassembled WGS sequence"/>
</dbReference>
<dbReference type="InterPro" id="IPR036928">
    <property type="entry name" value="AS_sf"/>
</dbReference>
<evidence type="ECO:0000313" key="2">
    <source>
        <dbReference type="EMBL" id="PRH86720.1"/>
    </source>
</evidence>
<sequence>MTSLLDQGCSPQLGILEISTGIRSGRFTARAAIEHTLARIERLDGRVGAFTAVLAERALARADAIDARHAAGKPVGALAGVPFAVKNLYDIAGLVTLAGSRINRDNPPATRDAALIERLEGQGAICVGALNMGEYAYDFTGQNTHGVPSRNPHALDHLAGGSSSGPASAVAAGFVPLALGSDTNGAIRVPASLCGLFGMKPTFGRLSRARSFPFVASLDHMGPLARSARDLAFAYDAMQGPDPDDPSCAQRPAQPALFELGRGIEGLRIAVAGGYFHPEGNRDALDAVRRCAKALDASETIEIPQAAVARAAAFLITITEGGALHRNRLRERAKDFAPGVRDRLIAGNMVPATWVNAAHRFRHWFRAEMHRIFERIDLILAPATPCRAPRIDATTIEVGGQAMPLRANLGLFTQPISFIGLPVVTVPLWNEGEKLPIGVQIIAPAWREDLALRAAWALETAGVVRAPVADIE</sequence>
<dbReference type="NCBIfam" id="NF006631">
    <property type="entry name" value="PRK09201.1"/>
    <property type="match status" value="1"/>
</dbReference>
<dbReference type="RefSeq" id="WP_105862951.1">
    <property type="nucleotide sequence ID" value="NZ_PUEJ01000005.1"/>
</dbReference>
<dbReference type="OrthoDB" id="9811471at2"/>
<dbReference type="Gene3D" id="3.90.1300.10">
    <property type="entry name" value="Amidase signature (AS) domain"/>
    <property type="match status" value="1"/>
</dbReference>
<proteinExistence type="predicted"/>
<dbReference type="PANTHER" id="PTHR11895">
    <property type="entry name" value="TRANSAMIDASE"/>
    <property type="match status" value="1"/>
</dbReference>
<organism evidence="2 3">
    <name type="scientific">Labrys okinawensis</name>
    <dbReference type="NCBI Taxonomy" id="346911"/>
    <lineage>
        <taxon>Bacteria</taxon>
        <taxon>Pseudomonadati</taxon>
        <taxon>Pseudomonadota</taxon>
        <taxon>Alphaproteobacteria</taxon>
        <taxon>Hyphomicrobiales</taxon>
        <taxon>Xanthobacteraceae</taxon>
        <taxon>Labrys</taxon>
    </lineage>
</organism>
<feature type="domain" description="Amidase" evidence="1">
    <location>
        <begin position="32"/>
        <end position="450"/>
    </location>
</feature>
<evidence type="ECO:0000259" key="1">
    <source>
        <dbReference type="Pfam" id="PF01425"/>
    </source>
</evidence>
<dbReference type="Pfam" id="PF01425">
    <property type="entry name" value="Amidase"/>
    <property type="match status" value="1"/>
</dbReference>
<keyword evidence="3" id="KW-1185">Reference proteome</keyword>
<dbReference type="AlphaFoldDB" id="A0A2S9QBM8"/>
<dbReference type="EMBL" id="PUEJ01000005">
    <property type="protein sequence ID" value="PRH86720.1"/>
    <property type="molecule type" value="Genomic_DNA"/>
</dbReference>
<comment type="caution">
    <text evidence="2">The sequence shown here is derived from an EMBL/GenBank/DDBJ whole genome shotgun (WGS) entry which is preliminary data.</text>
</comment>
<keyword evidence="2" id="KW-0378">Hydrolase</keyword>